<gene>
    <name evidence="2" type="ORF">PYCCODRAFT_1463457</name>
</gene>
<evidence type="ECO:0000256" key="1">
    <source>
        <dbReference type="SAM" id="MobiDB-lite"/>
    </source>
</evidence>
<dbReference type="EMBL" id="KZ084088">
    <property type="protein sequence ID" value="OSD07155.1"/>
    <property type="molecule type" value="Genomic_DNA"/>
</dbReference>
<evidence type="ECO:0000313" key="3">
    <source>
        <dbReference type="Proteomes" id="UP000193067"/>
    </source>
</evidence>
<organism evidence="2 3">
    <name type="scientific">Trametes coccinea (strain BRFM310)</name>
    <name type="common">Pycnoporus coccineus</name>
    <dbReference type="NCBI Taxonomy" id="1353009"/>
    <lineage>
        <taxon>Eukaryota</taxon>
        <taxon>Fungi</taxon>
        <taxon>Dikarya</taxon>
        <taxon>Basidiomycota</taxon>
        <taxon>Agaricomycotina</taxon>
        <taxon>Agaricomycetes</taxon>
        <taxon>Polyporales</taxon>
        <taxon>Polyporaceae</taxon>
        <taxon>Trametes</taxon>
    </lineage>
</organism>
<dbReference type="OrthoDB" id="2758208at2759"/>
<dbReference type="AlphaFoldDB" id="A0A1Y2J168"/>
<proteinExistence type="predicted"/>
<sequence length="396" mass="42132">MVSGPPSRFLSISFSSLISRSNVHNPNSPQSVLSFSGAFGNAKNVDSDDDLFSLPHSHRRSGSSPNTGNERFAALAGLDLESGLEGDAEMDLALDWEYHPLGEGAPGDLWFEEDADADTVGGSQELLDDEGGLCFSDDDDSVSGNVRGPGLELDDSNHVGEDGMGEDDFDDLWASSQSTLDDVRAYVVFVRRCDPTAFHLQDGTLEWEDYSFGSSQSSNAECTVSTASWYSDMLVADEDEEDRLDVLAGANNQLEQGNDFYASVSRSGVPHLLLSSETLEPGHASQLVYSAGLEFSLDDADDLAIESAPNVNLPGSCAAVDALEGSLATSSYLPVPLSGDPACALDRSRSPPGPAAVPSSAPFTRSALHLPVLDLGGRPDGRERRSPDGEKLFLRF</sequence>
<evidence type="ECO:0000313" key="2">
    <source>
        <dbReference type="EMBL" id="OSD07155.1"/>
    </source>
</evidence>
<reference evidence="2 3" key="1">
    <citation type="journal article" date="2015" name="Biotechnol. Biofuels">
        <title>Enhanced degradation of softwood versus hardwood by the white-rot fungus Pycnoporus coccineus.</title>
        <authorList>
            <person name="Couturier M."/>
            <person name="Navarro D."/>
            <person name="Chevret D."/>
            <person name="Henrissat B."/>
            <person name="Piumi F."/>
            <person name="Ruiz-Duenas F.J."/>
            <person name="Martinez A.T."/>
            <person name="Grigoriev I.V."/>
            <person name="Riley R."/>
            <person name="Lipzen A."/>
            <person name="Berrin J.G."/>
            <person name="Master E.R."/>
            <person name="Rosso M.N."/>
        </authorList>
    </citation>
    <scope>NUCLEOTIDE SEQUENCE [LARGE SCALE GENOMIC DNA]</scope>
    <source>
        <strain evidence="2 3">BRFM310</strain>
    </source>
</reference>
<accession>A0A1Y2J168</accession>
<feature type="region of interest" description="Disordered" evidence="1">
    <location>
        <begin position="50"/>
        <end position="70"/>
    </location>
</feature>
<name>A0A1Y2J168_TRAC3</name>
<protein>
    <submittedName>
        <fullName evidence="2">Uncharacterized protein</fullName>
    </submittedName>
</protein>
<dbReference type="Proteomes" id="UP000193067">
    <property type="component" value="Unassembled WGS sequence"/>
</dbReference>
<keyword evidence="3" id="KW-1185">Reference proteome</keyword>